<proteinExistence type="predicted"/>
<keyword evidence="3" id="KW-1185">Reference proteome</keyword>
<feature type="compositionally biased region" description="Acidic residues" evidence="1">
    <location>
        <begin position="28"/>
        <end position="39"/>
    </location>
</feature>
<sequence>MGSGAPFDEQSDGSVEDESEYPLRYFDESEDDYDVENEDSSGHLALPHFSDSQLAQEGTLDTSFQSASYGGVLDSSLEEDILPQHEFLWAQFHYMSQTQGNSKTKIFRRQALSKERTALSTTPLKSVQPGTQEPANISRMVVHRERV</sequence>
<dbReference type="Proteomes" id="UP001190700">
    <property type="component" value="Unassembled WGS sequence"/>
</dbReference>
<name>A0AAE0EV73_9CHLO</name>
<organism evidence="2 3">
    <name type="scientific">Cymbomonas tetramitiformis</name>
    <dbReference type="NCBI Taxonomy" id="36881"/>
    <lineage>
        <taxon>Eukaryota</taxon>
        <taxon>Viridiplantae</taxon>
        <taxon>Chlorophyta</taxon>
        <taxon>Pyramimonadophyceae</taxon>
        <taxon>Pyramimonadales</taxon>
        <taxon>Pyramimonadaceae</taxon>
        <taxon>Cymbomonas</taxon>
    </lineage>
</organism>
<dbReference type="AlphaFoldDB" id="A0AAE0EV73"/>
<dbReference type="EMBL" id="LGRX02033732">
    <property type="protein sequence ID" value="KAK3240130.1"/>
    <property type="molecule type" value="Genomic_DNA"/>
</dbReference>
<feature type="compositionally biased region" description="Acidic residues" evidence="1">
    <location>
        <begin position="9"/>
        <end position="20"/>
    </location>
</feature>
<evidence type="ECO:0000313" key="3">
    <source>
        <dbReference type="Proteomes" id="UP001190700"/>
    </source>
</evidence>
<gene>
    <name evidence="2" type="ORF">CYMTET_50005</name>
</gene>
<feature type="region of interest" description="Disordered" evidence="1">
    <location>
        <begin position="1"/>
        <end position="50"/>
    </location>
</feature>
<reference evidence="2 3" key="1">
    <citation type="journal article" date="2015" name="Genome Biol. Evol.">
        <title>Comparative Genomics of a Bacterivorous Green Alga Reveals Evolutionary Causalities and Consequences of Phago-Mixotrophic Mode of Nutrition.</title>
        <authorList>
            <person name="Burns J.A."/>
            <person name="Paasch A."/>
            <person name="Narechania A."/>
            <person name="Kim E."/>
        </authorList>
    </citation>
    <scope>NUCLEOTIDE SEQUENCE [LARGE SCALE GENOMIC DNA]</scope>
    <source>
        <strain evidence="2 3">PLY_AMNH</strain>
    </source>
</reference>
<evidence type="ECO:0000256" key="1">
    <source>
        <dbReference type="SAM" id="MobiDB-lite"/>
    </source>
</evidence>
<accession>A0AAE0EV73</accession>
<evidence type="ECO:0000313" key="2">
    <source>
        <dbReference type="EMBL" id="KAK3240130.1"/>
    </source>
</evidence>
<comment type="caution">
    <text evidence="2">The sequence shown here is derived from an EMBL/GenBank/DDBJ whole genome shotgun (WGS) entry which is preliminary data.</text>
</comment>
<protein>
    <submittedName>
        <fullName evidence="2">Uncharacterized protein</fullName>
    </submittedName>
</protein>